<organism evidence="1">
    <name type="scientific">Anguilla anguilla</name>
    <name type="common">European freshwater eel</name>
    <name type="synonym">Muraena anguilla</name>
    <dbReference type="NCBI Taxonomy" id="7936"/>
    <lineage>
        <taxon>Eukaryota</taxon>
        <taxon>Metazoa</taxon>
        <taxon>Chordata</taxon>
        <taxon>Craniata</taxon>
        <taxon>Vertebrata</taxon>
        <taxon>Euteleostomi</taxon>
        <taxon>Actinopterygii</taxon>
        <taxon>Neopterygii</taxon>
        <taxon>Teleostei</taxon>
        <taxon>Anguilliformes</taxon>
        <taxon>Anguillidae</taxon>
        <taxon>Anguilla</taxon>
    </lineage>
</organism>
<protein>
    <submittedName>
        <fullName evidence="1">Uncharacterized protein</fullName>
    </submittedName>
</protein>
<dbReference type="AlphaFoldDB" id="A0A0E9UDP8"/>
<reference evidence="1" key="2">
    <citation type="journal article" date="2015" name="Fish Shellfish Immunol.">
        <title>Early steps in the European eel (Anguilla anguilla)-Vibrio vulnificus interaction in the gills: Role of the RtxA13 toxin.</title>
        <authorList>
            <person name="Callol A."/>
            <person name="Pajuelo D."/>
            <person name="Ebbesson L."/>
            <person name="Teles M."/>
            <person name="MacKenzie S."/>
            <person name="Amaro C."/>
        </authorList>
    </citation>
    <scope>NUCLEOTIDE SEQUENCE</scope>
</reference>
<accession>A0A0E9UDP8</accession>
<name>A0A0E9UDP8_ANGAN</name>
<proteinExistence type="predicted"/>
<dbReference type="EMBL" id="GBXM01045489">
    <property type="protein sequence ID" value="JAH63088.1"/>
    <property type="molecule type" value="Transcribed_RNA"/>
</dbReference>
<evidence type="ECO:0000313" key="1">
    <source>
        <dbReference type="EMBL" id="JAH63088.1"/>
    </source>
</evidence>
<reference evidence="1" key="1">
    <citation type="submission" date="2014-11" db="EMBL/GenBank/DDBJ databases">
        <authorList>
            <person name="Amaro Gonzalez C."/>
        </authorList>
    </citation>
    <scope>NUCLEOTIDE SEQUENCE</scope>
</reference>
<sequence>MKVIIGCFNDIHNVIESDTTKTKVQVSLMLHSCHLVASL</sequence>